<dbReference type="RefSeq" id="WP_275089430.1">
    <property type="nucleotide sequence ID" value="NZ_CP119078.1"/>
</dbReference>
<sequence>MTRSNDDSNKATMAGLLRSHGVLATNTSVQKETTSSVSPADDFLTVVQTVVSSPLSQKVSGPVDKICSINPNSTNTAAKVAVDTCTQKVKTILNNMQKAKVTEVEAGQQESEYSSSFKLGS</sequence>
<gene>
    <name evidence="1" type="ORF">PXX05_02250</name>
</gene>
<organism evidence="1 2">
    <name type="scientific">Legionella cardiaca</name>
    <dbReference type="NCBI Taxonomy" id="1071983"/>
    <lineage>
        <taxon>Bacteria</taxon>
        <taxon>Pseudomonadati</taxon>
        <taxon>Pseudomonadota</taxon>
        <taxon>Gammaproteobacteria</taxon>
        <taxon>Legionellales</taxon>
        <taxon>Legionellaceae</taxon>
        <taxon>Legionella</taxon>
    </lineage>
</organism>
<protein>
    <recommendedName>
        <fullName evidence="3">Substrate of the Dot/Icm secretion system</fullName>
    </recommendedName>
</protein>
<name>A0ABY8AT20_9GAMM</name>
<dbReference type="Proteomes" id="UP001222087">
    <property type="component" value="Chromosome"/>
</dbReference>
<proteinExistence type="predicted"/>
<reference evidence="1 2" key="1">
    <citation type="submission" date="2023-02" db="EMBL/GenBank/DDBJ databases">
        <title>Genome Sequence of L. cardiaca H63T.</title>
        <authorList>
            <person name="Lopez A.E."/>
            <person name="Cianciotto N.P."/>
        </authorList>
    </citation>
    <scope>NUCLEOTIDE SEQUENCE [LARGE SCALE GENOMIC DNA]</scope>
    <source>
        <strain evidence="1 2">H63</strain>
    </source>
</reference>
<evidence type="ECO:0000313" key="1">
    <source>
        <dbReference type="EMBL" id="WED43619.1"/>
    </source>
</evidence>
<accession>A0ABY8AT20</accession>
<evidence type="ECO:0000313" key="2">
    <source>
        <dbReference type="Proteomes" id="UP001222087"/>
    </source>
</evidence>
<keyword evidence="2" id="KW-1185">Reference proteome</keyword>
<evidence type="ECO:0008006" key="3">
    <source>
        <dbReference type="Google" id="ProtNLM"/>
    </source>
</evidence>
<dbReference type="EMBL" id="CP119078">
    <property type="protein sequence ID" value="WED43619.1"/>
    <property type="molecule type" value="Genomic_DNA"/>
</dbReference>